<reference evidence="1 2" key="1">
    <citation type="submission" date="2020-08" db="EMBL/GenBank/DDBJ databases">
        <title>Draft genome sequence of Parasphingopyxis sp. GrpM-11.</title>
        <authorList>
            <person name="Oh J."/>
            <person name="Roh D.-H."/>
        </authorList>
    </citation>
    <scope>NUCLEOTIDE SEQUENCE [LARGE SCALE GENOMIC DNA]</scope>
    <source>
        <strain evidence="1 2">GrpM-11</strain>
    </source>
</reference>
<evidence type="ECO:0000313" key="1">
    <source>
        <dbReference type="EMBL" id="MBC2777067.1"/>
    </source>
</evidence>
<dbReference type="EMBL" id="JACJVJ010000001">
    <property type="protein sequence ID" value="MBC2777067.1"/>
    <property type="molecule type" value="Genomic_DNA"/>
</dbReference>
<dbReference type="RefSeq" id="WP_185800299.1">
    <property type="nucleotide sequence ID" value="NZ_JACJVJ010000001.1"/>
</dbReference>
<dbReference type="AlphaFoldDB" id="A0A842HXB7"/>
<name>A0A842HXB7_9SPHN</name>
<sequence>MTKKTDDKVTKAGTVELEEKDLDSVQGGGTEELFGAYNFKVEIEGVKPRLTTDEVGIRAGIRATDRLGVRATKGTKIRK</sequence>
<accession>A0A842HXB7</accession>
<keyword evidence="2" id="KW-1185">Reference proteome</keyword>
<dbReference type="Proteomes" id="UP000564378">
    <property type="component" value="Unassembled WGS sequence"/>
</dbReference>
<proteinExistence type="predicted"/>
<gene>
    <name evidence="1" type="ORF">H6P80_05465</name>
</gene>
<organism evidence="1 2">
    <name type="scientific">Parasphingopyxis marina</name>
    <dbReference type="NCBI Taxonomy" id="2761622"/>
    <lineage>
        <taxon>Bacteria</taxon>
        <taxon>Pseudomonadati</taxon>
        <taxon>Pseudomonadota</taxon>
        <taxon>Alphaproteobacteria</taxon>
        <taxon>Sphingomonadales</taxon>
        <taxon>Sphingomonadaceae</taxon>
        <taxon>Parasphingopyxis</taxon>
    </lineage>
</organism>
<protein>
    <submittedName>
        <fullName evidence="1">Uncharacterized protein</fullName>
    </submittedName>
</protein>
<comment type="caution">
    <text evidence="1">The sequence shown here is derived from an EMBL/GenBank/DDBJ whole genome shotgun (WGS) entry which is preliminary data.</text>
</comment>
<evidence type="ECO:0000313" key="2">
    <source>
        <dbReference type="Proteomes" id="UP000564378"/>
    </source>
</evidence>